<dbReference type="GO" id="GO:0005886">
    <property type="term" value="C:plasma membrane"/>
    <property type="evidence" value="ECO:0007669"/>
    <property type="project" value="UniProtKB-SubCell"/>
</dbReference>
<reference evidence="9 11" key="2">
    <citation type="submission" date="2018-06" db="EMBL/GenBank/DDBJ databases">
        <authorList>
            <consortium name="Pathogen Informatics"/>
            <person name="Doyle S."/>
        </authorList>
    </citation>
    <scope>NUCLEOTIDE SEQUENCE [LARGE SCALE GENOMIC DNA]</scope>
    <source>
        <strain evidence="9 11">NCTC12022</strain>
    </source>
</reference>
<keyword evidence="10" id="KW-1185">Reference proteome</keyword>
<keyword evidence="3" id="KW-1003">Cell membrane</keyword>
<evidence type="ECO:0000313" key="10">
    <source>
        <dbReference type="Proteomes" id="UP000054698"/>
    </source>
</evidence>
<dbReference type="PANTHER" id="PTHR43266:SF10">
    <property type="entry name" value="BACILYSIN EXPORTER BACE-RELATED"/>
    <property type="match status" value="1"/>
</dbReference>
<feature type="transmembrane region" description="Helical" evidence="7">
    <location>
        <begin position="48"/>
        <end position="68"/>
    </location>
</feature>
<keyword evidence="5 7" id="KW-1133">Transmembrane helix</keyword>
<gene>
    <name evidence="8" type="ORF">Lfee_0003</name>
    <name evidence="9" type="ORF">NCTC12022_01783</name>
</gene>
<feature type="transmembrane region" description="Helical" evidence="7">
    <location>
        <begin position="12"/>
        <end position="36"/>
    </location>
</feature>
<dbReference type="RefSeq" id="WP_131753203.1">
    <property type="nucleotide sequence ID" value="NZ_CAAAHT010000043.1"/>
</dbReference>
<feature type="transmembrane region" description="Helical" evidence="7">
    <location>
        <begin position="377"/>
        <end position="394"/>
    </location>
</feature>
<dbReference type="PROSITE" id="PS51257">
    <property type="entry name" value="PROKAR_LIPOPROTEIN"/>
    <property type="match status" value="1"/>
</dbReference>
<evidence type="ECO:0000313" key="11">
    <source>
        <dbReference type="Proteomes" id="UP000251942"/>
    </source>
</evidence>
<feature type="transmembrane region" description="Helical" evidence="7">
    <location>
        <begin position="146"/>
        <end position="167"/>
    </location>
</feature>
<feature type="transmembrane region" description="Helical" evidence="7">
    <location>
        <begin position="290"/>
        <end position="308"/>
    </location>
</feature>
<organism evidence="8 10">
    <name type="scientific">Legionella feeleii</name>
    <dbReference type="NCBI Taxonomy" id="453"/>
    <lineage>
        <taxon>Bacteria</taxon>
        <taxon>Pseudomonadati</taxon>
        <taxon>Pseudomonadota</taxon>
        <taxon>Gammaproteobacteria</taxon>
        <taxon>Legionellales</taxon>
        <taxon>Legionellaceae</taxon>
        <taxon>Legionella</taxon>
    </lineage>
</organism>
<dbReference type="Gene3D" id="1.20.1250.20">
    <property type="entry name" value="MFS general substrate transporter like domains"/>
    <property type="match status" value="1"/>
</dbReference>
<proteinExistence type="predicted"/>
<feature type="transmembrane region" description="Helical" evidence="7">
    <location>
        <begin position="218"/>
        <end position="241"/>
    </location>
</feature>
<evidence type="ECO:0000256" key="7">
    <source>
        <dbReference type="SAM" id="Phobius"/>
    </source>
</evidence>
<evidence type="ECO:0000256" key="1">
    <source>
        <dbReference type="ARBA" id="ARBA00004651"/>
    </source>
</evidence>
<evidence type="ECO:0000256" key="5">
    <source>
        <dbReference type="ARBA" id="ARBA00022989"/>
    </source>
</evidence>
<protein>
    <submittedName>
        <fullName evidence="9">H+ Antiporter protein</fullName>
    </submittedName>
    <submittedName>
        <fullName evidence="8">Major Facilitator Superfamily protein</fullName>
    </submittedName>
</protein>
<dbReference type="PANTHER" id="PTHR43266">
    <property type="entry name" value="MACROLIDE-EFFLUX PROTEIN"/>
    <property type="match status" value="1"/>
</dbReference>
<dbReference type="EMBL" id="LNYB01000002">
    <property type="protein sequence ID" value="KTD05167.1"/>
    <property type="molecule type" value="Genomic_DNA"/>
</dbReference>
<feature type="transmembrane region" description="Helical" evidence="7">
    <location>
        <begin position="173"/>
        <end position="191"/>
    </location>
</feature>
<evidence type="ECO:0000256" key="4">
    <source>
        <dbReference type="ARBA" id="ARBA00022692"/>
    </source>
</evidence>
<evidence type="ECO:0000313" key="9">
    <source>
        <dbReference type="EMBL" id="SPX61045.1"/>
    </source>
</evidence>
<dbReference type="SUPFAM" id="SSF103473">
    <property type="entry name" value="MFS general substrate transporter"/>
    <property type="match status" value="1"/>
</dbReference>
<keyword evidence="2" id="KW-0813">Transport</keyword>
<evidence type="ECO:0000313" key="8">
    <source>
        <dbReference type="EMBL" id="KTD05167.1"/>
    </source>
</evidence>
<dbReference type="OrthoDB" id="9178670at2"/>
<comment type="subcellular location">
    <subcellularLocation>
        <location evidence="1">Cell membrane</location>
        <topology evidence="1">Multi-pass membrane protein</topology>
    </subcellularLocation>
</comment>
<dbReference type="Proteomes" id="UP000054698">
    <property type="component" value="Unassembled WGS sequence"/>
</dbReference>
<dbReference type="EMBL" id="UASS01000015">
    <property type="protein sequence ID" value="SPX61045.1"/>
    <property type="molecule type" value="Genomic_DNA"/>
</dbReference>
<dbReference type="AlphaFoldDB" id="A0A0W0UBH8"/>
<feature type="transmembrane region" description="Helical" evidence="7">
    <location>
        <begin position="106"/>
        <end position="125"/>
    </location>
</feature>
<evidence type="ECO:0000256" key="6">
    <source>
        <dbReference type="ARBA" id="ARBA00023136"/>
    </source>
</evidence>
<keyword evidence="6 7" id="KW-0472">Membrane</keyword>
<evidence type="ECO:0000256" key="3">
    <source>
        <dbReference type="ARBA" id="ARBA00022475"/>
    </source>
</evidence>
<reference evidence="8 10" key="1">
    <citation type="submission" date="2015-11" db="EMBL/GenBank/DDBJ databases">
        <title>Genomic analysis of 38 Legionella species identifies large and diverse effector repertoires.</title>
        <authorList>
            <person name="Burstein D."/>
            <person name="Amaro F."/>
            <person name="Zusman T."/>
            <person name="Lifshitz Z."/>
            <person name="Cohen O."/>
            <person name="Gilbert J.A."/>
            <person name="Pupko T."/>
            <person name="Shuman H.A."/>
            <person name="Segal G."/>
        </authorList>
    </citation>
    <scope>NUCLEOTIDE SEQUENCE [LARGE SCALE GENOMIC DNA]</scope>
    <source>
        <strain evidence="8 10">WO-44C</strain>
    </source>
</reference>
<sequence>MKGVDYSSFKGYQAYLVFVFACLISGIGSGFIQIVVYDQIAAQKLPPLYFGGAFALSVFPALLGSYIGRFIAAKQKFNIYIAYSQLLAMIVILLIDIVSLKNNTKYILFCEAITSFSASVAFPVLQKLIKLTFKPEKLSLAAKFDTYLYGANIILGLGFGSLLLSWIDVKSVLIISLVLYVISAVFFFFSAQKYLDWDTGQAYAERFSWKALNHQQKLSFILMPTLIIVGTPATSLLPSIYTHFYGNRMSTYFMISPVLLLLVFRSIGQFIGPLIIKGEKFDTLSQNNKIIYFSLFFFIGTYIFIFSTTNFYCALMLVVLAHIASNIIFSLAIYLTLASFNTEEIARISSFQYQINQVAITLTAIFSGVIANYLGGTLTIIIFAFVGLSIFSIIKPKAPERLSFSTNV</sequence>
<dbReference type="Proteomes" id="UP000251942">
    <property type="component" value="Unassembled WGS sequence"/>
</dbReference>
<feature type="transmembrane region" description="Helical" evidence="7">
    <location>
        <begin position="314"/>
        <end position="341"/>
    </location>
</feature>
<dbReference type="InterPro" id="IPR036259">
    <property type="entry name" value="MFS_trans_sf"/>
</dbReference>
<accession>A0A0W0UBH8</accession>
<name>A0A0W0UBH8_9GAMM</name>
<evidence type="ECO:0000256" key="2">
    <source>
        <dbReference type="ARBA" id="ARBA00022448"/>
    </source>
</evidence>
<keyword evidence="4 7" id="KW-0812">Transmembrane</keyword>
<dbReference type="PATRIC" id="fig|453.4.peg.6"/>
<feature type="transmembrane region" description="Helical" evidence="7">
    <location>
        <begin position="80"/>
        <end position="100"/>
    </location>
</feature>
<feature type="transmembrane region" description="Helical" evidence="7">
    <location>
        <begin position="253"/>
        <end position="278"/>
    </location>
</feature>